<dbReference type="AlphaFoldDB" id="A0A5N0V995"/>
<dbReference type="SUPFAM" id="SSF54593">
    <property type="entry name" value="Glyoxalase/Bleomycin resistance protein/Dihydroxybiphenyl dioxygenase"/>
    <property type="match status" value="1"/>
</dbReference>
<gene>
    <name evidence="2" type="ORF">FPZ12_010680</name>
</gene>
<evidence type="ECO:0000313" key="3">
    <source>
        <dbReference type="Proteomes" id="UP000319769"/>
    </source>
</evidence>
<dbReference type="Gene3D" id="3.10.180.10">
    <property type="entry name" value="2,3-Dihydroxybiphenyl 1,2-Dioxygenase, domain 1"/>
    <property type="match status" value="1"/>
</dbReference>
<name>A0A5N0V995_9PSEU</name>
<dbReference type="InterPro" id="IPR037523">
    <property type="entry name" value="VOC_core"/>
</dbReference>
<dbReference type="OrthoDB" id="9794917at2"/>
<dbReference type="EMBL" id="VMNW02000011">
    <property type="protein sequence ID" value="KAA9162966.1"/>
    <property type="molecule type" value="Genomic_DNA"/>
</dbReference>
<evidence type="ECO:0000313" key="2">
    <source>
        <dbReference type="EMBL" id="KAA9162966.1"/>
    </source>
</evidence>
<dbReference type="PANTHER" id="PTHR36437">
    <property type="entry name" value="GLYOXALASE/BLEOMYCIN RESISTANCE PROTEIN/DIOXYGENASE"/>
    <property type="match status" value="1"/>
</dbReference>
<organism evidence="2 3">
    <name type="scientific">Amycolatopsis acidicola</name>
    <dbReference type="NCBI Taxonomy" id="2596893"/>
    <lineage>
        <taxon>Bacteria</taxon>
        <taxon>Bacillati</taxon>
        <taxon>Actinomycetota</taxon>
        <taxon>Actinomycetes</taxon>
        <taxon>Pseudonocardiales</taxon>
        <taxon>Pseudonocardiaceae</taxon>
        <taxon>Amycolatopsis</taxon>
    </lineage>
</organism>
<dbReference type="RefSeq" id="WP_144751847.1">
    <property type="nucleotide sequence ID" value="NZ_VMNW02000011.1"/>
</dbReference>
<dbReference type="InterPro" id="IPR004360">
    <property type="entry name" value="Glyas_Fos-R_dOase_dom"/>
</dbReference>
<dbReference type="Pfam" id="PF00903">
    <property type="entry name" value="Glyoxalase"/>
    <property type="match status" value="1"/>
</dbReference>
<proteinExistence type="predicted"/>
<accession>A0A5N0V995</accession>
<feature type="domain" description="VOC" evidence="1">
    <location>
        <begin position="6"/>
        <end position="118"/>
    </location>
</feature>
<dbReference type="InterPro" id="IPR029068">
    <property type="entry name" value="Glyas_Bleomycin-R_OHBP_Dase"/>
</dbReference>
<dbReference type="Proteomes" id="UP000319769">
    <property type="component" value="Unassembled WGS sequence"/>
</dbReference>
<comment type="caution">
    <text evidence="2">The sequence shown here is derived from an EMBL/GenBank/DDBJ whole genome shotgun (WGS) entry which is preliminary data.</text>
</comment>
<sequence length="122" mass="13393">MTRISQIRTIGIPVRDQDRAVEFYVGTLGFEKRMDVSYGQRWVEVAPAGSTTTIALVRSDSPGVDTGIRLTTADAAADHAGLREHGVDVDAEILRWQGVPPMFSLRDPDGNRLLLVEATNRT</sequence>
<dbReference type="PROSITE" id="PS51819">
    <property type="entry name" value="VOC"/>
    <property type="match status" value="1"/>
</dbReference>
<keyword evidence="3" id="KW-1185">Reference proteome</keyword>
<dbReference type="PANTHER" id="PTHR36437:SF2">
    <property type="entry name" value="GLYOXALASE_BLEOMYCIN RESISTANCE PROTEIN_DIOXYGENASE"/>
    <property type="match status" value="1"/>
</dbReference>
<evidence type="ECO:0000259" key="1">
    <source>
        <dbReference type="PROSITE" id="PS51819"/>
    </source>
</evidence>
<reference evidence="2" key="1">
    <citation type="submission" date="2019-09" db="EMBL/GenBank/DDBJ databases">
        <authorList>
            <person name="Teo W.F.A."/>
            <person name="Duangmal K."/>
        </authorList>
    </citation>
    <scope>NUCLEOTIDE SEQUENCE [LARGE SCALE GENOMIC DNA]</scope>
    <source>
        <strain evidence="2">K81G1</strain>
    </source>
</reference>
<protein>
    <submittedName>
        <fullName evidence="2">Glyoxalase</fullName>
    </submittedName>
</protein>